<evidence type="ECO:0000313" key="2">
    <source>
        <dbReference type="EMBL" id="MBJ9866453.1"/>
    </source>
</evidence>
<dbReference type="PANTHER" id="PTHR30441:SF4">
    <property type="entry name" value="PROTEIN ASMA"/>
    <property type="match status" value="1"/>
</dbReference>
<dbReference type="EMBL" id="RKIT01000002">
    <property type="protein sequence ID" value="RSC17598.1"/>
    <property type="molecule type" value="Genomic_DNA"/>
</dbReference>
<accession>A0AAQ0V6S9</accession>
<evidence type="ECO:0000313" key="4">
    <source>
        <dbReference type="Proteomes" id="UP000282299"/>
    </source>
</evidence>
<dbReference type="NCBIfam" id="NF008091">
    <property type="entry name" value="PRK10833.1"/>
    <property type="match status" value="1"/>
</dbReference>
<feature type="domain" description="AsmA" evidence="1">
    <location>
        <begin position="194"/>
        <end position="509"/>
    </location>
</feature>
<name>A0AAQ0V6S9_CITKO</name>
<evidence type="ECO:0000259" key="1">
    <source>
        <dbReference type="Pfam" id="PF05170"/>
    </source>
</evidence>
<dbReference type="PANTHER" id="PTHR30441">
    <property type="entry name" value="DUF748 DOMAIN-CONTAINING PROTEIN"/>
    <property type="match status" value="1"/>
</dbReference>
<reference evidence="4" key="2">
    <citation type="submission" date="2018-10" db="EMBL/GenBank/DDBJ databases">
        <title>FDA dAtabase for Regulatory Grade micrObial Sequences (FDA-ARGOS): Supporting development and validation of Infectious Disease Dx tests.</title>
        <authorList>
            <person name="Goldberg B."/>
            <person name="Campos J."/>
            <person name="Tallon L."/>
            <person name="Sadzewicz L."/>
            <person name="Zhao X."/>
            <person name="Vavikolanu K."/>
            <person name="Mehta A."/>
            <person name="Aluvathingal J."/>
            <person name="Nadendla S."/>
            <person name="Geyer C."/>
            <person name="Nandy P."/>
            <person name="Yan Y."/>
            <person name="Sichtig H."/>
        </authorList>
    </citation>
    <scope>NUCLEOTIDE SEQUENCE [LARGE SCALE GENOMIC DNA]</scope>
    <source>
        <strain evidence="4">FDAARGOS_526</strain>
    </source>
</reference>
<comment type="caution">
    <text evidence="3">The sequence shown here is derived from an EMBL/GenBank/DDBJ whole genome shotgun (WGS) entry which is preliminary data.</text>
</comment>
<reference evidence="2" key="3">
    <citation type="submission" date="2020-11" db="EMBL/GenBank/DDBJ databases">
        <title>Enhanced detection system for hospital associated transmission using whole genome sequencing surveillance.</title>
        <authorList>
            <person name="Harrison L.H."/>
            <person name="Van Tyne D."/>
            <person name="Marsh J.W."/>
            <person name="Griffith M.P."/>
            <person name="Snyder D.J."/>
            <person name="Cooper V.S."/>
            <person name="Mustapha M."/>
        </authorList>
    </citation>
    <scope>NUCLEOTIDE SEQUENCE</scope>
    <source>
        <strain evidence="2">CB00014</strain>
    </source>
</reference>
<protein>
    <submittedName>
        <fullName evidence="3">Outer membrane assembly protein AsmA</fullName>
    </submittedName>
</protein>
<organism evidence="3 4">
    <name type="scientific">Citrobacter koseri</name>
    <name type="common">Citrobacter diversus</name>
    <dbReference type="NCBI Taxonomy" id="545"/>
    <lineage>
        <taxon>Bacteria</taxon>
        <taxon>Pseudomonadati</taxon>
        <taxon>Pseudomonadota</taxon>
        <taxon>Gammaproteobacteria</taxon>
        <taxon>Enterobacterales</taxon>
        <taxon>Enterobacteriaceae</taxon>
        <taxon>Citrobacter</taxon>
    </lineage>
</organism>
<gene>
    <name evidence="3" type="primary">asmA</name>
    <name evidence="3" type="ORF">EGS84_11920</name>
    <name evidence="2" type="ORF">I5687_00600</name>
</gene>
<dbReference type="InterPro" id="IPR052894">
    <property type="entry name" value="AsmA-related"/>
</dbReference>
<dbReference type="Proteomes" id="UP000807555">
    <property type="component" value="Unassembled WGS sequence"/>
</dbReference>
<sequence>MRRFLTTLMILLVVLVAGFSALVMLVNPNDFRAYMVQQVAARSGYQLQLDGPLRWHVWPQLSILSGRMALTAEGASEPLVRADNMRLDVALWPLLSHQLKVEQVMLKGAVIQLTPQTEAARREDAPVAPKDNTLPDVPEDRGWSFDISSLRVADSVLVFQHEDDEQITVRDIRLQMEQDEQHRGTFDFSGRVNRDQRDLSLSFNGTVDASDYPHNLTAGIEQLNWQLQGADLPKQGIQGQGQLQAQWQEGQKRLSFSQLSLTANDSTLTGQAQVTLSDEPEWAIDLQFGKLNLDNLLPRNDVASTSKNVAQTGQQSTRPRPVIASRVDEPAYQGLKGFSAALSLRADNAQWRGMAFTDVSAKMTNQAGLLNIVELQGKLDGGEISLPGTLDARSANPRAVFQPRLEDVEIGTILNAFDYPIALTGKMSLAGDFSGADIDAQAFRHSWQGQAHVEMRDTRMEGMNFQQLVQQAVTRSGGDVQQSQQNFDNATRLDRFVTDLALDNGKLTLGSMEGQSAILAVSGNGALNLVEQTCDTQFNVRVLGGWTGESKLIDFLKETPVPLRVYGKWQALNYNLQVDQILRKHLQDEAKRRLSDWADRNKETRNGKDVKKLLDKL</sequence>
<dbReference type="GO" id="GO:0005886">
    <property type="term" value="C:plasma membrane"/>
    <property type="evidence" value="ECO:0007669"/>
    <property type="project" value="TreeGrafter"/>
</dbReference>
<proteinExistence type="predicted"/>
<dbReference type="EMBL" id="JADVNV010000001">
    <property type="protein sequence ID" value="MBJ9866453.1"/>
    <property type="molecule type" value="Genomic_DNA"/>
</dbReference>
<feature type="domain" description="AsmA" evidence="1">
    <location>
        <begin position="5"/>
        <end position="189"/>
    </location>
</feature>
<dbReference type="AlphaFoldDB" id="A0AAQ0V6S9"/>
<dbReference type="Proteomes" id="UP000282299">
    <property type="component" value="Unassembled WGS sequence"/>
</dbReference>
<dbReference type="Pfam" id="PF05170">
    <property type="entry name" value="AsmA"/>
    <property type="match status" value="2"/>
</dbReference>
<dbReference type="RefSeq" id="WP_058669390.1">
    <property type="nucleotide sequence ID" value="NZ_ABTEQQ020000001.1"/>
</dbReference>
<evidence type="ECO:0000313" key="3">
    <source>
        <dbReference type="EMBL" id="RSC17598.1"/>
    </source>
</evidence>
<dbReference type="InterPro" id="IPR007844">
    <property type="entry name" value="AsmA"/>
</dbReference>
<dbReference type="GO" id="GO:0090313">
    <property type="term" value="P:regulation of protein targeting to membrane"/>
    <property type="evidence" value="ECO:0007669"/>
    <property type="project" value="TreeGrafter"/>
</dbReference>
<reference evidence="3" key="1">
    <citation type="submission" date="2018-10" db="EMBL/GenBank/DDBJ databases">
        <title>FDA dAtabase for Regulatory Grade micrObial Sequences (FDA-ARGOS): Supporting development and validation of Infectious Disease Dx tests.</title>
        <authorList>
            <person name="Campos J."/>
            <person name="Goldberg B."/>
            <person name="Tallon L.J."/>
            <person name="Sadzewicz L."/>
            <person name="Zhao X."/>
            <person name="Vavikolanu K."/>
            <person name="Mehta A."/>
            <person name="Aluvathingal J."/>
            <person name="Nadendla S."/>
            <person name="Geyer C."/>
            <person name="Nandy P."/>
            <person name="Yan Y."/>
            <person name="Sichtig H."/>
        </authorList>
    </citation>
    <scope>NUCLEOTIDE SEQUENCE</scope>
    <source>
        <strain evidence="3">FDAARGOS_526</strain>
    </source>
</reference>